<dbReference type="GO" id="GO:0043007">
    <property type="term" value="P:maintenance of rDNA"/>
    <property type="evidence" value="ECO:0007669"/>
    <property type="project" value="TreeGrafter"/>
</dbReference>
<dbReference type="EMBL" id="JAHWGI010000969">
    <property type="protein sequence ID" value="KAK3918999.1"/>
    <property type="molecule type" value="Genomic_DNA"/>
</dbReference>
<dbReference type="InterPro" id="IPR012340">
    <property type="entry name" value="NA-bd_OB-fold"/>
</dbReference>
<reference evidence="1" key="1">
    <citation type="submission" date="2021-07" db="EMBL/GenBank/DDBJ databases">
        <authorList>
            <person name="Catto M.A."/>
            <person name="Jacobson A."/>
            <person name="Kennedy G."/>
            <person name="Labadie P."/>
            <person name="Hunt B.G."/>
            <person name="Srinivasan R."/>
        </authorList>
    </citation>
    <scope>NUCLEOTIDE SEQUENCE</scope>
    <source>
        <strain evidence="1">PL_HMW_Pooled</strain>
        <tissue evidence="1">Head</tissue>
    </source>
</reference>
<evidence type="ECO:0000313" key="1">
    <source>
        <dbReference type="EMBL" id="KAK3918999.1"/>
    </source>
</evidence>
<dbReference type="GO" id="GO:0033045">
    <property type="term" value="P:regulation of sister chromatid segregation"/>
    <property type="evidence" value="ECO:0007669"/>
    <property type="project" value="TreeGrafter"/>
</dbReference>
<name>A0AAE1HD10_9NEOP</name>
<dbReference type="GO" id="GO:0016607">
    <property type="term" value="C:nuclear speck"/>
    <property type="evidence" value="ECO:0007669"/>
    <property type="project" value="TreeGrafter"/>
</dbReference>
<keyword evidence="2" id="KW-1185">Reference proteome</keyword>
<dbReference type="Pfam" id="PF16100">
    <property type="entry name" value="RMI2"/>
    <property type="match status" value="1"/>
</dbReference>
<organism evidence="1 2">
    <name type="scientific">Frankliniella fusca</name>
    <dbReference type="NCBI Taxonomy" id="407009"/>
    <lineage>
        <taxon>Eukaryota</taxon>
        <taxon>Metazoa</taxon>
        <taxon>Ecdysozoa</taxon>
        <taxon>Arthropoda</taxon>
        <taxon>Hexapoda</taxon>
        <taxon>Insecta</taxon>
        <taxon>Pterygota</taxon>
        <taxon>Neoptera</taxon>
        <taxon>Paraneoptera</taxon>
        <taxon>Thysanoptera</taxon>
        <taxon>Terebrantia</taxon>
        <taxon>Thripoidea</taxon>
        <taxon>Thripidae</taxon>
        <taxon>Frankliniella</taxon>
    </lineage>
</organism>
<accession>A0AAE1HD10</accession>
<dbReference type="GO" id="GO:0006281">
    <property type="term" value="P:DNA repair"/>
    <property type="evidence" value="ECO:0007669"/>
    <property type="project" value="TreeGrafter"/>
</dbReference>
<dbReference type="PANTHER" id="PTHR33962">
    <property type="entry name" value="RECQ-MEDIATED GENOME INSTABILITY PROTEIN 2 RMI2"/>
    <property type="match status" value="1"/>
</dbReference>
<dbReference type="GO" id="GO:0005829">
    <property type="term" value="C:cytosol"/>
    <property type="evidence" value="ECO:0007669"/>
    <property type="project" value="TreeGrafter"/>
</dbReference>
<dbReference type="PANTHER" id="PTHR33962:SF1">
    <property type="entry name" value="RECQ-MEDIATED GENOME INSTABILITY PROTEIN 2"/>
    <property type="match status" value="1"/>
</dbReference>
<dbReference type="GO" id="GO:2000042">
    <property type="term" value="P:negative regulation of double-strand break repair via homologous recombination"/>
    <property type="evidence" value="ECO:0007669"/>
    <property type="project" value="TreeGrafter"/>
</dbReference>
<dbReference type="Proteomes" id="UP001219518">
    <property type="component" value="Unassembled WGS sequence"/>
</dbReference>
<dbReference type="AlphaFoldDB" id="A0AAE1HD10"/>
<sequence>MTLEPALLSQDAPLKLLVRDIRNIQKSKLQAYPWKIQNLKKTSDRQPLLIQFNQIWLQGWVKNCENDGENILVSDGTGEVKVTKCSRSPGYNWIKQGSYCGILASVKFPSQLPPEVEALKFMHISEKTCEAERMWPLEVEELMNVLGENITFHQ</sequence>
<reference evidence="1" key="2">
    <citation type="journal article" date="2023" name="BMC Genomics">
        <title>Pest status, molecular evolution, and epigenetic factors derived from the genome assembly of Frankliniella fusca, a thysanopteran phytovirus vector.</title>
        <authorList>
            <person name="Catto M.A."/>
            <person name="Labadie P.E."/>
            <person name="Jacobson A.L."/>
            <person name="Kennedy G.G."/>
            <person name="Srinivasan R."/>
            <person name="Hunt B.G."/>
        </authorList>
    </citation>
    <scope>NUCLEOTIDE SEQUENCE</scope>
    <source>
        <strain evidence="1">PL_HMW_Pooled</strain>
    </source>
</reference>
<proteinExistence type="predicted"/>
<dbReference type="Gene3D" id="2.40.50.140">
    <property type="entry name" value="Nucleic acid-binding proteins"/>
    <property type="match status" value="1"/>
</dbReference>
<dbReference type="InterPro" id="IPR032245">
    <property type="entry name" value="RMI2"/>
</dbReference>
<comment type="caution">
    <text evidence="1">The sequence shown here is derived from an EMBL/GenBank/DDBJ whole genome shotgun (WGS) entry which is preliminary data.</text>
</comment>
<evidence type="ECO:0000313" key="2">
    <source>
        <dbReference type="Proteomes" id="UP001219518"/>
    </source>
</evidence>
<protein>
    <submittedName>
        <fullName evidence="1">RecQ-mediated genome instability protein 2</fullName>
    </submittedName>
</protein>
<gene>
    <name evidence="1" type="ORF">KUF71_008148</name>
</gene>